<feature type="domain" description="Glycosyltransferase 2-like" evidence="4">
    <location>
        <begin position="4"/>
        <end position="113"/>
    </location>
</feature>
<keyword evidence="3" id="KW-0808">Transferase</keyword>
<keyword evidence="2" id="KW-0328">Glycosyltransferase</keyword>
<protein>
    <submittedName>
        <fullName evidence="5">Glycosyltransferase</fullName>
    </submittedName>
</protein>
<evidence type="ECO:0000256" key="1">
    <source>
        <dbReference type="ARBA" id="ARBA00006739"/>
    </source>
</evidence>
<name>A0ABS0CZ20_9NOCA</name>
<evidence type="ECO:0000259" key="4">
    <source>
        <dbReference type="Pfam" id="PF00535"/>
    </source>
</evidence>
<comment type="similarity">
    <text evidence="1">Belongs to the glycosyltransferase 2 family.</text>
</comment>
<proteinExistence type="inferred from homology"/>
<dbReference type="PANTHER" id="PTHR43685">
    <property type="entry name" value="GLYCOSYLTRANSFERASE"/>
    <property type="match status" value="1"/>
</dbReference>
<dbReference type="Pfam" id="PF00535">
    <property type="entry name" value="Glycos_transf_2"/>
    <property type="match status" value="1"/>
</dbReference>
<dbReference type="PANTHER" id="PTHR43685:SF5">
    <property type="entry name" value="GLYCOSYLTRANSFERASE EPSE-RELATED"/>
    <property type="match status" value="1"/>
</dbReference>
<dbReference type="InterPro" id="IPR001173">
    <property type="entry name" value="Glyco_trans_2-like"/>
</dbReference>
<evidence type="ECO:0000256" key="2">
    <source>
        <dbReference type="ARBA" id="ARBA00022676"/>
    </source>
</evidence>
<dbReference type="Proteomes" id="UP000702209">
    <property type="component" value="Unassembled WGS sequence"/>
</dbReference>
<keyword evidence="6" id="KW-1185">Reference proteome</keyword>
<sequence>MLISVITPAYQPRADYLAAAYDSLCAQQLPRGWEWEWLVQLDGEGDLPLPARALADARVHAAAGPHGGPGTARNLALERASGVLIRNLDADDVLTPTALADSIDVLSENPDVGWTACRALDLFDNGELVAFEGDPPEGRLQRGHVYRYWRSHDWLLDVHPTTLCIRRELLVAVGGWMALPVSEDTGMLLAISTLTDGWFIRSVGLHYRQHPGQITRVVRDPADKQQRRNLLVERVEAMMTLAAALNRAA</sequence>
<gene>
    <name evidence="5" type="ORF">IU459_29435</name>
</gene>
<organism evidence="5 6">
    <name type="scientific">Nocardia amamiensis</name>
    <dbReference type="NCBI Taxonomy" id="404578"/>
    <lineage>
        <taxon>Bacteria</taxon>
        <taxon>Bacillati</taxon>
        <taxon>Actinomycetota</taxon>
        <taxon>Actinomycetes</taxon>
        <taxon>Mycobacteriales</taxon>
        <taxon>Nocardiaceae</taxon>
        <taxon>Nocardia</taxon>
    </lineage>
</organism>
<dbReference type="Gene3D" id="3.90.550.10">
    <property type="entry name" value="Spore Coat Polysaccharide Biosynthesis Protein SpsA, Chain A"/>
    <property type="match status" value="1"/>
</dbReference>
<dbReference type="InterPro" id="IPR050834">
    <property type="entry name" value="Glycosyltransf_2"/>
</dbReference>
<evidence type="ECO:0000313" key="5">
    <source>
        <dbReference type="EMBL" id="MBF6301631.1"/>
    </source>
</evidence>
<dbReference type="SUPFAM" id="SSF53448">
    <property type="entry name" value="Nucleotide-diphospho-sugar transferases"/>
    <property type="match status" value="1"/>
</dbReference>
<evidence type="ECO:0000313" key="6">
    <source>
        <dbReference type="Proteomes" id="UP000702209"/>
    </source>
</evidence>
<reference evidence="5 6" key="1">
    <citation type="submission" date="2020-10" db="EMBL/GenBank/DDBJ databases">
        <title>Identification of Nocardia species via Next-generation sequencing and recognition of intraspecies genetic diversity.</title>
        <authorList>
            <person name="Li P."/>
            <person name="Li P."/>
            <person name="Lu B."/>
        </authorList>
    </citation>
    <scope>NUCLEOTIDE SEQUENCE [LARGE SCALE GENOMIC DNA]</scope>
    <source>
        <strain evidence="5 6">BJ06-0157</strain>
    </source>
</reference>
<dbReference type="EMBL" id="JADLQX010000030">
    <property type="protein sequence ID" value="MBF6301631.1"/>
    <property type="molecule type" value="Genomic_DNA"/>
</dbReference>
<evidence type="ECO:0000256" key="3">
    <source>
        <dbReference type="ARBA" id="ARBA00022679"/>
    </source>
</evidence>
<dbReference type="InterPro" id="IPR029044">
    <property type="entry name" value="Nucleotide-diphossugar_trans"/>
</dbReference>
<accession>A0ABS0CZ20</accession>
<comment type="caution">
    <text evidence="5">The sequence shown here is derived from an EMBL/GenBank/DDBJ whole genome shotgun (WGS) entry which is preliminary data.</text>
</comment>